<dbReference type="AlphaFoldDB" id="N8WNQ1"/>
<evidence type="ECO:0000313" key="1">
    <source>
        <dbReference type="EMBL" id="ENU98518.1"/>
    </source>
</evidence>
<dbReference type="PATRIC" id="fig|1217710.3.peg.2433"/>
<accession>N8WNQ1</accession>
<proteinExistence type="predicted"/>
<dbReference type="Proteomes" id="UP000013070">
    <property type="component" value="Unassembled WGS sequence"/>
</dbReference>
<protein>
    <submittedName>
        <fullName evidence="1">Uncharacterized protein</fullName>
    </submittedName>
</protein>
<organism evidence="1 2">
    <name type="scientific">Acinetobacter variabilis</name>
    <dbReference type="NCBI Taxonomy" id="70346"/>
    <lineage>
        <taxon>Bacteria</taxon>
        <taxon>Pseudomonadati</taxon>
        <taxon>Pseudomonadota</taxon>
        <taxon>Gammaproteobacteria</taxon>
        <taxon>Moraxellales</taxon>
        <taxon>Moraxellaceae</taxon>
        <taxon>Acinetobacter</taxon>
    </lineage>
</organism>
<dbReference type="HOGENOM" id="CLU_2204313_0_0_6"/>
<evidence type="ECO:0000313" key="2">
    <source>
        <dbReference type="Proteomes" id="UP000013070"/>
    </source>
</evidence>
<sequence length="107" mass="12196">MNLTIEQMREIVDGAPEDGTHFKLLLGVPIFYLLSSNDEADLAGLWIDDGDDSYWGLSSYQNWELLLEENRFISIADLRAALADHDRTDYVTDIRNHIAPTTVVIER</sequence>
<name>N8WNQ1_9GAMM</name>
<comment type="caution">
    <text evidence="1">The sequence shown here is derived from an EMBL/GenBank/DDBJ whole genome shotgun (WGS) entry which is preliminary data.</text>
</comment>
<dbReference type="EMBL" id="APPE01000065">
    <property type="protein sequence ID" value="ENU98518.1"/>
    <property type="molecule type" value="Genomic_DNA"/>
</dbReference>
<gene>
    <name evidence="1" type="ORF">F969_02550</name>
</gene>
<dbReference type="RefSeq" id="WP_004784434.1">
    <property type="nucleotide sequence ID" value="NZ_KB849404.1"/>
</dbReference>
<keyword evidence="2" id="KW-1185">Reference proteome</keyword>
<reference evidence="1 2" key="1">
    <citation type="submission" date="2013-02" db="EMBL/GenBank/DDBJ databases">
        <title>The Genome Sequence of Acinetobacter sp. NIPH 899.</title>
        <authorList>
            <consortium name="The Broad Institute Genome Sequencing Platform"/>
            <consortium name="The Broad Institute Genome Sequencing Center for Infectious Disease"/>
            <person name="Cerqueira G."/>
            <person name="Feldgarden M."/>
            <person name="Courvalin P."/>
            <person name="Perichon B."/>
            <person name="Grillot-Courvalin C."/>
            <person name="Clermont D."/>
            <person name="Rocha E."/>
            <person name="Yoon E.-J."/>
            <person name="Nemec A."/>
            <person name="Walker B."/>
            <person name="Young S.K."/>
            <person name="Zeng Q."/>
            <person name="Gargeya S."/>
            <person name="Fitzgerald M."/>
            <person name="Haas B."/>
            <person name="Abouelleil A."/>
            <person name="Alvarado L."/>
            <person name="Arachchi H.M."/>
            <person name="Berlin A.M."/>
            <person name="Chapman S.B."/>
            <person name="Dewar J."/>
            <person name="Goldberg J."/>
            <person name="Griggs A."/>
            <person name="Gujja S."/>
            <person name="Hansen M."/>
            <person name="Howarth C."/>
            <person name="Imamovic A."/>
            <person name="Larimer J."/>
            <person name="McCowan C."/>
            <person name="Murphy C."/>
            <person name="Neiman D."/>
            <person name="Pearson M."/>
            <person name="Priest M."/>
            <person name="Roberts A."/>
            <person name="Saif S."/>
            <person name="Shea T."/>
            <person name="Sisk P."/>
            <person name="Sykes S."/>
            <person name="Wortman J."/>
            <person name="Nusbaum C."/>
            <person name="Birren B."/>
        </authorList>
    </citation>
    <scope>NUCLEOTIDE SEQUENCE [LARGE SCALE GENOMIC DNA]</scope>
    <source>
        <strain evidence="1 2">NIPH 899</strain>
    </source>
</reference>